<dbReference type="Gramene" id="TraesWEE_scaffold_004178_01G001400.1">
    <property type="protein sequence ID" value="TraesWEE_scaffold_004178_01G001400.1"/>
    <property type="gene ID" value="TraesWEE_scaffold_004178_01G001400"/>
</dbReference>
<dbReference type="GeneID" id="123145948"/>
<protein>
    <submittedName>
        <fullName evidence="2">Uncharacterized protein</fullName>
    </submittedName>
</protein>
<dbReference type="Gramene" id="TraesPARA_EIv1.0_2133910.1">
    <property type="protein sequence ID" value="TraesPARA_EIv1.0_2133910.1.CDS"/>
    <property type="gene ID" value="TraesPARA_EIv1.0_2133910"/>
</dbReference>
<dbReference type="Gramene" id="TraesMAC6D03G03782170.1">
    <property type="protein sequence ID" value="TraesMAC6D03G03782170.1"/>
    <property type="gene ID" value="TraesMAC6D03G03782170"/>
</dbReference>
<dbReference type="RefSeq" id="XP_044421422.1">
    <property type="nucleotide sequence ID" value="XM_044565487.1"/>
</dbReference>
<sequence>MGVVMAALWDILAKAANVAQMSGLHAAMLVAVGMSLLRIPQSTRECAKLERCSRRLHALLQWPTGCGAAVLCSEMGGPVLKSLVDAAGLVASYKKSTLWHRVRRGKGMAAQLRDMQDVVDSYCGLLLYVNAHLLLQPATHRPPSDATTYGVKEANENDPSQSRSVLQAVTNSPGVKETRGTQMPNDDGEGGTGSRTDDTGLAGRERSVTA</sequence>
<name>A0A3B6QJR9_WHEAT</name>
<gene>
    <name evidence="2" type="primary">LOC123145948</name>
</gene>
<feature type="region of interest" description="Disordered" evidence="1">
    <location>
        <begin position="139"/>
        <end position="210"/>
    </location>
</feature>
<keyword evidence="3" id="KW-1185">Reference proteome</keyword>
<dbReference type="RefSeq" id="XP_044421425.1">
    <property type="nucleotide sequence ID" value="XM_044565490.1"/>
</dbReference>
<evidence type="ECO:0000313" key="2">
    <source>
        <dbReference type="EnsemblPlants" id="TraesCS6D02G346700.1"/>
    </source>
</evidence>
<dbReference type="Gramene" id="TraesJAG6D03G03766730.1">
    <property type="protein sequence ID" value="TraesJAG6D03G03766730.1"/>
    <property type="gene ID" value="TraesJAG6D03G03766730"/>
</dbReference>
<dbReference type="Gramene" id="TraesCS6D02G346700.1">
    <property type="protein sequence ID" value="TraesCS6D02G346700.1"/>
    <property type="gene ID" value="TraesCS6D02G346700"/>
</dbReference>
<dbReference type="Gramene" id="TraesROB_scaffold_047970_01G000300.1">
    <property type="protein sequence ID" value="TraesROB_scaffold_047970_01G000300.1"/>
    <property type="gene ID" value="TraesROB_scaffold_047970_01G000300"/>
</dbReference>
<dbReference type="RefSeq" id="XP_044421423.1">
    <property type="nucleotide sequence ID" value="XM_044565488.1"/>
</dbReference>
<dbReference type="Gramene" id="TraesJUL6D03G03817180.1">
    <property type="protein sequence ID" value="TraesJUL6D03G03817180.1"/>
    <property type="gene ID" value="TraesJUL6D03G03817180"/>
</dbReference>
<dbReference type="Gramene" id="TraesLAC6D03G03734580.2">
    <property type="protein sequence ID" value="TraesLAC6D03G03734580.2"/>
    <property type="gene ID" value="TraesLAC6D03G03734580"/>
</dbReference>
<dbReference type="Gramene" id="TraesPARA_EIv1.0_2133910.2">
    <property type="protein sequence ID" value="TraesPARA_EIv1.0_2133910.2.CDS"/>
    <property type="gene ID" value="TraesPARA_EIv1.0_2133910"/>
</dbReference>
<evidence type="ECO:0000256" key="1">
    <source>
        <dbReference type="SAM" id="MobiDB-lite"/>
    </source>
</evidence>
<dbReference type="RefSeq" id="XP_044421426.1">
    <property type="nucleotide sequence ID" value="XM_044565491.1"/>
</dbReference>
<dbReference type="Gramene" id="TraesCS6D03G0802900.1">
    <property type="protein sequence ID" value="TraesCS6D03G0802900.1.CDS"/>
    <property type="gene ID" value="TraesCS6D03G0802900"/>
</dbReference>
<dbReference type="Gramene" id="TraesCAD_scaffold_007318_01G001300.1">
    <property type="protein sequence ID" value="TraesCAD_scaffold_007318_01G001300.1"/>
    <property type="gene ID" value="TraesCAD_scaffold_007318_01G001300"/>
</dbReference>
<dbReference type="Gramene" id="TraesARI6D03G03748490.1">
    <property type="protein sequence ID" value="TraesARI6D03G03748490.1"/>
    <property type="gene ID" value="TraesARI6D03G03748490"/>
</dbReference>
<dbReference type="Gramene" id="TraesLDM6D03G03787420.1">
    <property type="protein sequence ID" value="TraesLDM6D03G03787420.1"/>
    <property type="gene ID" value="TraesLDM6D03G03787420"/>
</dbReference>
<dbReference type="Proteomes" id="UP000019116">
    <property type="component" value="Chromosome 6D"/>
</dbReference>
<dbReference type="Gramene" id="TraesSTA6D03G03777150.1">
    <property type="protein sequence ID" value="TraesSTA6D03G03777150.1"/>
    <property type="gene ID" value="TraesSTA6D03G03777150"/>
</dbReference>
<proteinExistence type="predicted"/>
<dbReference type="Gramene" id="TraesLAC6D03G03734580.1">
    <property type="protein sequence ID" value="TraesLAC6D03G03734580.1"/>
    <property type="gene ID" value="TraesLAC6D03G03734580"/>
</dbReference>
<feature type="compositionally biased region" description="Basic and acidic residues" evidence="1">
    <location>
        <begin position="195"/>
        <end position="210"/>
    </location>
</feature>
<reference evidence="2" key="2">
    <citation type="submission" date="2018-10" db="UniProtKB">
        <authorList>
            <consortium name="EnsemblPlants"/>
        </authorList>
    </citation>
    <scope>IDENTIFICATION</scope>
</reference>
<dbReference type="Gramene" id="TraesNOR6D03G03824670.1">
    <property type="protein sequence ID" value="TraesNOR6D03G03824670.1"/>
    <property type="gene ID" value="TraesNOR6D03G03824670"/>
</dbReference>
<dbReference type="Gramene" id="TraesSYM6D03G03731860.1">
    <property type="protein sequence ID" value="TraesSYM6D03G03731860.1"/>
    <property type="gene ID" value="TraesSYM6D03G03731860"/>
</dbReference>
<dbReference type="RefSeq" id="XP_044421421.1">
    <property type="nucleotide sequence ID" value="XM_044565486.1"/>
</dbReference>
<dbReference type="AlphaFoldDB" id="A0A3B6QJR9"/>
<dbReference type="Gramene" id="TraesPARA_EIv1.0_2133910.3">
    <property type="protein sequence ID" value="TraesPARA_EIv1.0_2133910.3.CDS"/>
    <property type="gene ID" value="TraesPARA_EIv1.0_2133910"/>
</dbReference>
<dbReference type="Gramene" id="TraesCLE_scaffold_004722_01G000300.1">
    <property type="protein sequence ID" value="TraesCLE_scaffold_004722_01G000300.1"/>
    <property type="gene ID" value="TraesCLE_scaffold_004722_01G000300"/>
</dbReference>
<dbReference type="EnsemblPlants" id="TraesCS6D02G346700.1">
    <property type="protein sequence ID" value="TraesCS6D02G346700.1"/>
    <property type="gene ID" value="TraesCS6D02G346700"/>
</dbReference>
<dbReference type="RefSeq" id="XP_044421424.1">
    <property type="nucleotide sequence ID" value="XM_044565489.1"/>
</dbReference>
<dbReference type="Gramene" id="TraesJUL6D03G03817180.2">
    <property type="protein sequence ID" value="TraesJUL6D03G03817180.2"/>
    <property type="gene ID" value="TraesJUL6D03G03817180"/>
</dbReference>
<dbReference type="Gramene" id="TraesJUL6D03G03817180.3">
    <property type="protein sequence ID" value="TraesJUL6D03G03817180.3"/>
    <property type="gene ID" value="TraesJUL6D03G03817180"/>
</dbReference>
<evidence type="ECO:0000313" key="3">
    <source>
        <dbReference type="Proteomes" id="UP000019116"/>
    </source>
</evidence>
<organism evidence="2">
    <name type="scientific">Triticum aestivum</name>
    <name type="common">Wheat</name>
    <dbReference type="NCBI Taxonomy" id="4565"/>
    <lineage>
        <taxon>Eukaryota</taxon>
        <taxon>Viridiplantae</taxon>
        <taxon>Streptophyta</taxon>
        <taxon>Embryophyta</taxon>
        <taxon>Tracheophyta</taxon>
        <taxon>Spermatophyta</taxon>
        <taxon>Magnoliopsida</taxon>
        <taxon>Liliopsida</taxon>
        <taxon>Poales</taxon>
        <taxon>Poaceae</taxon>
        <taxon>BOP clade</taxon>
        <taxon>Pooideae</taxon>
        <taxon>Triticodae</taxon>
        <taxon>Triticeae</taxon>
        <taxon>Triticinae</taxon>
        <taxon>Triticum</taxon>
    </lineage>
</organism>
<dbReference type="Gramene" id="TraesARI6D03G03748490.2">
    <property type="protein sequence ID" value="TraesARI6D03G03748490.2"/>
    <property type="gene ID" value="TraesARI6D03G03748490"/>
</dbReference>
<accession>A0A3B6QJR9</accession>
<reference evidence="2" key="1">
    <citation type="submission" date="2018-08" db="EMBL/GenBank/DDBJ databases">
        <authorList>
            <person name="Rossello M."/>
        </authorList>
    </citation>
    <scope>NUCLEOTIDE SEQUENCE [LARGE SCALE GENOMIC DNA]</scope>
    <source>
        <strain evidence="2">cv. Chinese Spring</strain>
    </source>
</reference>
<dbReference type="Gramene" id="TraesSYM6D03G03731860.2">
    <property type="protein sequence ID" value="TraesSYM6D03G03731860.2"/>
    <property type="gene ID" value="TraesSYM6D03G03731860"/>
</dbReference>
<dbReference type="PaxDb" id="4565-Traes_6DL_C060F1E91.3"/>
<dbReference type="OrthoDB" id="631625at2759"/>
<feature type="compositionally biased region" description="Polar residues" evidence="1">
    <location>
        <begin position="157"/>
        <end position="173"/>
    </location>
</feature>